<protein>
    <submittedName>
        <fullName evidence="1">Uncharacterized protein</fullName>
    </submittedName>
</protein>
<keyword evidence="2" id="KW-1185">Reference proteome</keyword>
<evidence type="ECO:0000313" key="2">
    <source>
        <dbReference type="Proteomes" id="UP000253426"/>
    </source>
</evidence>
<accession>A0A366HMJ2</accession>
<reference evidence="1 2" key="1">
    <citation type="submission" date="2018-06" db="EMBL/GenBank/DDBJ databases">
        <title>Genomic Encyclopedia of Type Strains, Phase IV (KMG-IV): sequencing the most valuable type-strain genomes for metagenomic binning, comparative biology and taxonomic classification.</title>
        <authorList>
            <person name="Goeker M."/>
        </authorList>
    </citation>
    <scope>NUCLEOTIDE SEQUENCE [LARGE SCALE GENOMIC DNA]</scope>
    <source>
        <strain evidence="1 2">DSM 25532</strain>
    </source>
</reference>
<sequence>MFNSHRAGNKKVPFTKHVAKGTLGNWLQFADVDFFT</sequence>
<proteinExistence type="predicted"/>
<comment type="caution">
    <text evidence="1">The sequence shown here is derived from an EMBL/GenBank/DDBJ whole genome shotgun (WGS) entry which is preliminary data.</text>
</comment>
<dbReference type="Proteomes" id="UP000253426">
    <property type="component" value="Unassembled WGS sequence"/>
</dbReference>
<organism evidence="1 2">
    <name type="scientific">Roseimicrobium gellanilyticum</name>
    <dbReference type="NCBI Taxonomy" id="748857"/>
    <lineage>
        <taxon>Bacteria</taxon>
        <taxon>Pseudomonadati</taxon>
        <taxon>Verrucomicrobiota</taxon>
        <taxon>Verrucomicrobiia</taxon>
        <taxon>Verrucomicrobiales</taxon>
        <taxon>Verrucomicrobiaceae</taxon>
        <taxon>Roseimicrobium</taxon>
    </lineage>
</organism>
<evidence type="ECO:0000313" key="1">
    <source>
        <dbReference type="EMBL" id="RBP44359.1"/>
    </source>
</evidence>
<name>A0A366HMJ2_9BACT</name>
<dbReference type="AlphaFoldDB" id="A0A366HMJ2"/>
<gene>
    <name evidence="1" type="ORF">DES53_104178</name>
</gene>
<dbReference type="EMBL" id="QNRR01000004">
    <property type="protein sequence ID" value="RBP44359.1"/>
    <property type="molecule type" value="Genomic_DNA"/>
</dbReference>